<evidence type="ECO:0000256" key="3">
    <source>
        <dbReference type="ARBA" id="ARBA00022448"/>
    </source>
</evidence>
<keyword evidence="7" id="KW-0677">Repeat</keyword>
<dbReference type="FunFam" id="2.130.10.10:FF:000168">
    <property type="entry name" value="Nucleoporin Nup37"/>
    <property type="match status" value="1"/>
</dbReference>
<dbReference type="GO" id="GO:0007059">
    <property type="term" value="P:chromosome segregation"/>
    <property type="evidence" value="ECO:0007669"/>
    <property type="project" value="UniProtKB-KW"/>
</dbReference>
<evidence type="ECO:0000256" key="20">
    <source>
        <dbReference type="ARBA" id="ARBA00068271"/>
    </source>
</evidence>
<reference evidence="23" key="3">
    <citation type="submission" date="2025-08" db="UniProtKB">
        <authorList>
            <consortium name="Ensembl"/>
        </authorList>
    </citation>
    <scope>IDENTIFICATION</scope>
</reference>
<keyword evidence="8" id="KW-0498">Mitosis</keyword>
<evidence type="ECO:0000256" key="1">
    <source>
        <dbReference type="ARBA" id="ARBA00004567"/>
    </source>
</evidence>
<keyword evidence="15" id="KW-0539">Nucleus</keyword>
<dbReference type="KEGG" id="cin:100184979"/>
<evidence type="ECO:0000256" key="17">
    <source>
        <dbReference type="ARBA" id="ARBA00023328"/>
    </source>
</evidence>
<dbReference type="PANTHER" id="PTHR22806">
    <property type="entry name" value="NUCLEOPORIN NUP37 P37 -RELATED"/>
    <property type="match status" value="1"/>
</dbReference>
<reference evidence="23" key="4">
    <citation type="submission" date="2025-09" db="UniProtKB">
        <authorList>
            <consortium name="Ensembl"/>
        </authorList>
    </citation>
    <scope>IDENTIFICATION</scope>
</reference>
<keyword evidence="14" id="KW-0906">Nuclear pore complex</keyword>
<dbReference type="SMART" id="SM00320">
    <property type="entry name" value="WD40"/>
    <property type="match status" value="2"/>
</dbReference>
<comment type="function">
    <text evidence="18">Component of the Nup107-160 subcomplex of the nuclear pore complex (NPC). The Nup107-160 subcomplex is required for the assembly of a functional NPC. The Nup107-160 subcomplex is also required for normal kinetochore microtubule attachment, mitotic progression and chromosome segregation.</text>
</comment>
<evidence type="ECO:0000313" key="24">
    <source>
        <dbReference type="Proteomes" id="UP000008144"/>
    </source>
</evidence>
<evidence type="ECO:0000256" key="11">
    <source>
        <dbReference type="ARBA" id="ARBA00022838"/>
    </source>
</evidence>
<dbReference type="GO" id="GO:0051028">
    <property type="term" value="P:mRNA transport"/>
    <property type="evidence" value="ECO:0007669"/>
    <property type="project" value="UniProtKB-KW"/>
</dbReference>
<evidence type="ECO:0000256" key="7">
    <source>
        <dbReference type="ARBA" id="ARBA00022737"/>
    </source>
</evidence>
<keyword evidence="16" id="KW-0131">Cell cycle</keyword>
<keyword evidence="24" id="KW-1185">Reference proteome</keyword>
<keyword evidence="4" id="KW-0158">Chromosome</keyword>
<evidence type="ECO:0000256" key="22">
    <source>
        <dbReference type="PROSITE-ProRule" id="PRU00221"/>
    </source>
</evidence>
<sequence length="329" mass="36862">MYDNVIHTDGFVSAIEFCPYESATKLLAYSSAEYLHICSVTFQHEEQSSQQEKQPVRSVVTHHEHLKKYSQDGITSISWSPSSSMKYLPRCGKLALGLLNSKVIILTTDFKEETTHTTLEGHKSGVNSVAFEPLEGNKLASVSDDNTCRIWDSVNESILHVLCLQHAGINVCWNRLEPDVLMVAELSGSIRFYSLDEENEAPLPLKWLHCGRGNLTAADWCPINPMKVGAAVGTEWVLWDSTKSSLSEDTRQCHVGGSIMFRWSRQNEDVFLTQGRPKHSLKIHHLGHRELLRHETLQVGSGATWHAIHPICAVAGSQHIQFYDVSSDL</sequence>
<dbReference type="EMBL" id="EAAA01001385">
    <property type="status" value="NOT_ANNOTATED_CDS"/>
    <property type="molecule type" value="Genomic_DNA"/>
</dbReference>
<dbReference type="RefSeq" id="XP_002123661.1">
    <property type="nucleotide sequence ID" value="XM_002123625.2"/>
</dbReference>
<evidence type="ECO:0000256" key="19">
    <source>
        <dbReference type="ARBA" id="ARBA00062724"/>
    </source>
</evidence>
<dbReference type="Gene3D" id="2.130.10.10">
    <property type="entry name" value="YVTN repeat-like/Quinoprotein amine dehydrogenase"/>
    <property type="match status" value="1"/>
</dbReference>
<dbReference type="AlphaFoldDB" id="F6SNN1"/>
<keyword evidence="6" id="KW-0132">Cell division</keyword>
<keyword evidence="10" id="KW-0159">Chromosome partition</keyword>
<keyword evidence="9" id="KW-0509">mRNA transport</keyword>
<dbReference type="Proteomes" id="UP000008144">
    <property type="component" value="Chromosome 2"/>
</dbReference>
<evidence type="ECO:0000256" key="12">
    <source>
        <dbReference type="ARBA" id="ARBA00022927"/>
    </source>
</evidence>
<name>F6SNN1_CIOIN</name>
<evidence type="ECO:0000256" key="6">
    <source>
        <dbReference type="ARBA" id="ARBA00022618"/>
    </source>
</evidence>
<evidence type="ECO:0000256" key="18">
    <source>
        <dbReference type="ARBA" id="ARBA00053706"/>
    </source>
</evidence>
<dbReference type="Ensembl" id="ENSCINT00000022315.2">
    <property type="protein sequence ID" value="ENSCINP00000022069.2"/>
    <property type="gene ID" value="ENSCING00000007444.3"/>
</dbReference>
<dbReference type="GO" id="GO:0015031">
    <property type="term" value="P:protein transport"/>
    <property type="evidence" value="ECO:0007669"/>
    <property type="project" value="UniProtKB-KW"/>
</dbReference>
<dbReference type="PROSITE" id="PS50082">
    <property type="entry name" value="WD_REPEATS_2"/>
    <property type="match status" value="1"/>
</dbReference>
<organism evidence="23 24">
    <name type="scientific">Ciona intestinalis</name>
    <name type="common">Transparent sea squirt</name>
    <name type="synonym">Ascidia intestinalis</name>
    <dbReference type="NCBI Taxonomy" id="7719"/>
    <lineage>
        <taxon>Eukaryota</taxon>
        <taxon>Metazoa</taxon>
        <taxon>Chordata</taxon>
        <taxon>Tunicata</taxon>
        <taxon>Ascidiacea</taxon>
        <taxon>Phlebobranchia</taxon>
        <taxon>Cionidae</taxon>
        <taxon>Ciona</taxon>
    </lineage>
</organism>
<dbReference type="GO" id="GO:0000776">
    <property type="term" value="C:kinetochore"/>
    <property type="evidence" value="ECO:0007669"/>
    <property type="project" value="UniProtKB-KW"/>
</dbReference>
<protein>
    <recommendedName>
        <fullName evidence="20">Nucleoporin Nup37</fullName>
    </recommendedName>
    <alternativeName>
        <fullName evidence="21">Nup107-160 subcomplex subunit Nup37</fullName>
    </alternativeName>
</protein>
<evidence type="ECO:0000256" key="15">
    <source>
        <dbReference type="ARBA" id="ARBA00023242"/>
    </source>
</evidence>
<dbReference type="InterPro" id="IPR037626">
    <property type="entry name" value="NUP37"/>
</dbReference>
<evidence type="ECO:0000256" key="16">
    <source>
        <dbReference type="ARBA" id="ARBA00023306"/>
    </source>
</evidence>
<dbReference type="STRING" id="7719.ENSCINP00000022069"/>
<evidence type="ECO:0000256" key="9">
    <source>
        <dbReference type="ARBA" id="ARBA00022816"/>
    </source>
</evidence>
<evidence type="ECO:0000256" key="2">
    <source>
        <dbReference type="ARBA" id="ARBA00004629"/>
    </source>
</evidence>
<dbReference type="InterPro" id="IPR036322">
    <property type="entry name" value="WD40_repeat_dom_sf"/>
</dbReference>
<dbReference type="OrthoDB" id="340259at2759"/>
<feature type="repeat" description="WD" evidence="22">
    <location>
        <begin position="119"/>
        <end position="161"/>
    </location>
</feature>
<keyword evidence="11" id="KW-0995">Kinetochore</keyword>
<accession>A0A1W2W970</accession>
<keyword evidence="17" id="KW-0137">Centromere</keyword>
<dbReference type="GO" id="GO:0051301">
    <property type="term" value="P:cell division"/>
    <property type="evidence" value="ECO:0007669"/>
    <property type="project" value="UniProtKB-KW"/>
</dbReference>
<comment type="subunit">
    <text evidence="19">Component of the Nup107-160 subcomplex of the nuclear pore complex (NPC). The Nup107-160 subcomplex includes NUP160, NUP133, NUP107, NUP98, NUP85, NUP43, NUP37, SEH1 and SEC13.</text>
</comment>
<dbReference type="Pfam" id="PF00400">
    <property type="entry name" value="WD40"/>
    <property type="match status" value="1"/>
</dbReference>
<keyword evidence="13" id="KW-0811">Translocation</keyword>
<dbReference type="PANTHER" id="PTHR22806:SF0">
    <property type="entry name" value="NUCLEOPORIN NUP37"/>
    <property type="match status" value="1"/>
</dbReference>
<dbReference type="SUPFAM" id="SSF50978">
    <property type="entry name" value="WD40 repeat-like"/>
    <property type="match status" value="1"/>
</dbReference>
<comment type="subcellular location">
    <subcellularLocation>
        <location evidence="2">Chromosome</location>
        <location evidence="2">Centromere</location>
        <location evidence="2">Kinetochore</location>
    </subcellularLocation>
    <subcellularLocation>
        <location evidence="1">Nucleus</location>
        <location evidence="1">Nuclear pore complex</location>
    </subcellularLocation>
</comment>
<evidence type="ECO:0000256" key="21">
    <source>
        <dbReference type="ARBA" id="ARBA00076652"/>
    </source>
</evidence>
<dbReference type="GeneTree" id="ENSGT00390000010777"/>
<keyword evidence="12" id="KW-0653">Protein transport</keyword>
<evidence type="ECO:0000256" key="8">
    <source>
        <dbReference type="ARBA" id="ARBA00022776"/>
    </source>
</evidence>
<dbReference type="OMA" id="FWKVQIK"/>
<evidence type="ECO:0000256" key="5">
    <source>
        <dbReference type="ARBA" id="ARBA00022574"/>
    </source>
</evidence>
<reference evidence="24" key="1">
    <citation type="journal article" date="2002" name="Science">
        <title>The draft genome of Ciona intestinalis: insights into chordate and vertebrate origins.</title>
        <authorList>
            <person name="Dehal P."/>
            <person name="Satou Y."/>
            <person name="Campbell R.K."/>
            <person name="Chapman J."/>
            <person name="Degnan B."/>
            <person name="De Tomaso A."/>
            <person name="Davidson B."/>
            <person name="Di Gregorio A."/>
            <person name="Gelpke M."/>
            <person name="Goodstein D.M."/>
            <person name="Harafuji N."/>
            <person name="Hastings K.E."/>
            <person name="Ho I."/>
            <person name="Hotta K."/>
            <person name="Huang W."/>
            <person name="Kawashima T."/>
            <person name="Lemaire P."/>
            <person name="Martinez D."/>
            <person name="Meinertzhagen I.A."/>
            <person name="Necula S."/>
            <person name="Nonaka M."/>
            <person name="Putnam N."/>
            <person name="Rash S."/>
            <person name="Saiga H."/>
            <person name="Satake M."/>
            <person name="Terry A."/>
            <person name="Yamada L."/>
            <person name="Wang H.G."/>
            <person name="Awazu S."/>
            <person name="Azumi K."/>
            <person name="Boore J."/>
            <person name="Branno M."/>
            <person name="Chin-Bow S."/>
            <person name="DeSantis R."/>
            <person name="Doyle S."/>
            <person name="Francino P."/>
            <person name="Keys D.N."/>
            <person name="Haga S."/>
            <person name="Hayashi H."/>
            <person name="Hino K."/>
            <person name="Imai K.S."/>
            <person name="Inaba K."/>
            <person name="Kano S."/>
            <person name="Kobayashi K."/>
            <person name="Kobayashi M."/>
            <person name="Lee B.I."/>
            <person name="Makabe K.W."/>
            <person name="Manohar C."/>
            <person name="Matassi G."/>
            <person name="Medina M."/>
            <person name="Mochizuki Y."/>
            <person name="Mount S."/>
            <person name="Morishita T."/>
            <person name="Miura S."/>
            <person name="Nakayama A."/>
            <person name="Nishizaka S."/>
            <person name="Nomoto H."/>
            <person name="Ohta F."/>
            <person name="Oishi K."/>
            <person name="Rigoutsos I."/>
            <person name="Sano M."/>
            <person name="Sasaki A."/>
            <person name="Sasakura Y."/>
            <person name="Shoguchi E."/>
            <person name="Shin-i T."/>
            <person name="Spagnuolo A."/>
            <person name="Stainier D."/>
            <person name="Suzuki M.M."/>
            <person name="Tassy O."/>
            <person name="Takatori N."/>
            <person name="Tokuoka M."/>
            <person name="Yagi K."/>
            <person name="Yoshizaki F."/>
            <person name="Wada S."/>
            <person name="Zhang C."/>
            <person name="Hyatt P.D."/>
            <person name="Larimer F."/>
            <person name="Detter C."/>
            <person name="Doggett N."/>
            <person name="Glavina T."/>
            <person name="Hawkins T."/>
            <person name="Richardson P."/>
            <person name="Lucas S."/>
            <person name="Kohara Y."/>
            <person name="Levine M."/>
            <person name="Satoh N."/>
            <person name="Rokhsar D.S."/>
        </authorList>
    </citation>
    <scope>NUCLEOTIDE SEQUENCE [LARGE SCALE GENOMIC DNA]</scope>
</reference>
<evidence type="ECO:0000256" key="10">
    <source>
        <dbReference type="ARBA" id="ARBA00022829"/>
    </source>
</evidence>
<dbReference type="GO" id="GO:0031080">
    <property type="term" value="C:nuclear pore outer ring"/>
    <property type="evidence" value="ECO:0000318"/>
    <property type="project" value="GO_Central"/>
</dbReference>
<keyword evidence="5 22" id="KW-0853">WD repeat</keyword>
<dbReference type="HOGENOM" id="CLU_074370_0_0_1"/>
<reference evidence="23" key="2">
    <citation type="journal article" date="2008" name="Genome Biol.">
        <title>Improved genome assembly and evidence-based global gene model set for the chordate Ciona intestinalis: new insight into intron and operon populations.</title>
        <authorList>
            <person name="Satou Y."/>
            <person name="Mineta K."/>
            <person name="Ogasawara M."/>
            <person name="Sasakura Y."/>
            <person name="Shoguchi E."/>
            <person name="Ueno K."/>
            <person name="Yamada L."/>
            <person name="Matsumoto J."/>
            <person name="Wasserscheid J."/>
            <person name="Dewar K."/>
            <person name="Wiley G.B."/>
            <person name="Macmil S.L."/>
            <person name="Roe B.A."/>
            <person name="Zeller R.W."/>
            <person name="Hastings K.E."/>
            <person name="Lemaire P."/>
            <person name="Lindquist E."/>
            <person name="Endo T."/>
            <person name="Hotta K."/>
            <person name="Inaba K."/>
        </authorList>
    </citation>
    <scope>NUCLEOTIDE SEQUENCE [LARGE SCALE GENOMIC DNA]</scope>
    <source>
        <strain evidence="23">wild type</strain>
    </source>
</reference>
<dbReference type="InParanoid" id="F6SNN1"/>
<evidence type="ECO:0000256" key="4">
    <source>
        <dbReference type="ARBA" id="ARBA00022454"/>
    </source>
</evidence>
<accession>F6SNN1</accession>
<dbReference type="GeneID" id="100184979"/>
<keyword evidence="3" id="KW-0813">Transport</keyword>
<dbReference type="PROSITE" id="PS50294">
    <property type="entry name" value="WD_REPEATS_REGION"/>
    <property type="match status" value="1"/>
</dbReference>
<gene>
    <name evidence="23" type="primary">LOC100184979</name>
</gene>
<dbReference type="InterPro" id="IPR015943">
    <property type="entry name" value="WD40/YVTN_repeat-like_dom_sf"/>
</dbReference>
<evidence type="ECO:0000256" key="13">
    <source>
        <dbReference type="ARBA" id="ARBA00023010"/>
    </source>
</evidence>
<dbReference type="InterPro" id="IPR001680">
    <property type="entry name" value="WD40_rpt"/>
</dbReference>
<dbReference type="FunCoup" id="F6SNN1">
    <property type="interactions" value="284"/>
</dbReference>
<evidence type="ECO:0000313" key="23">
    <source>
        <dbReference type="Ensembl" id="ENSCINP00000022069.2"/>
    </source>
</evidence>
<proteinExistence type="predicted"/>
<evidence type="ECO:0000256" key="14">
    <source>
        <dbReference type="ARBA" id="ARBA00023132"/>
    </source>
</evidence>